<evidence type="ECO:0000313" key="14">
    <source>
        <dbReference type="EMBL" id="KAK8382259.1"/>
    </source>
</evidence>
<comment type="caution">
    <text evidence="14">The sequence shown here is derived from an EMBL/GenBank/DDBJ whole genome shotgun (WGS) entry which is preliminary data.</text>
</comment>
<evidence type="ECO:0008006" key="16">
    <source>
        <dbReference type="Google" id="ProtNLM"/>
    </source>
</evidence>
<dbReference type="InterPro" id="IPR029021">
    <property type="entry name" value="Prot-tyrosine_phosphatase-like"/>
</dbReference>
<dbReference type="InterPro" id="IPR020422">
    <property type="entry name" value="TYR_PHOSPHATASE_DUAL_dom"/>
</dbReference>
<dbReference type="InterPro" id="IPR000387">
    <property type="entry name" value="Tyr_Pase_dom"/>
</dbReference>
<dbReference type="AlphaFoldDB" id="A0AAW0T4F4"/>
<dbReference type="PANTHER" id="PTHR45848">
    <property type="entry name" value="DUAL SPECIFICITY PROTEIN PHOSPHATASE 12 FAMILY MEMBER"/>
    <property type="match status" value="1"/>
</dbReference>
<evidence type="ECO:0000259" key="13">
    <source>
        <dbReference type="PROSITE" id="PS50056"/>
    </source>
</evidence>
<organism evidence="14 15">
    <name type="scientific">Scylla paramamosain</name>
    <name type="common">Mud crab</name>
    <dbReference type="NCBI Taxonomy" id="85552"/>
    <lineage>
        <taxon>Eukaryota</taxon>
        <taxon>Metazoa</taxon>
        <taxon>Ecdysozoa</taxon>
        <taxon>Arthropoda</taxon>
        <taxon>Crustacea</taxon>
        <taxon>Multicrustacea</taxon>
        <taxon>Malacostraca</taxon>
        <taxon>Eumalacostraca</taxon>
        <taxon>Eucarida</taxon>
        <taxon>Decapoda</taxon>
        <taxon>Pleocyemata</taxon>
        <taxon>Brachyura</taxon>
        <taxon>Eubrachyura</taxon>
        <taxon>Portunoidea</taxon>
        <taxon>Portunidae</taxon>
        <taxon>Portuninae</taxon>
        <taxon>Scylla</taxon>
    </lineage>
</organism>
<dbReference type="SUPFAM" id="SSF52799">
    <property type="entry name" value="(Phosphotyrosine protein) phosphatases II"/>
    <property type="match status" value="1"/>
</dbReference>
<dbReference type="Pfam" id="PF00782">
    <property type="entry name" value="DSPc"/>
    <property type="match status" value="1"/>
</dbReference>
<keyword evidence="6" id="KW-0904">Protein phosphatase</keyword>
<evidence type="ECO:0000259" key="12">
    <source>
        <dbReference type="PROSITE" id="PS50054"/>
    </source>
</evidence>
<evidence type="ECO:0000256" key="10">
    <source>
        <dbReference type="ARBA" id="ARBA00051722"/>
    </source>
</evidence>
<dbReference type="PROSITE" id="PS50056">
    <property type="entry name" value="TYR_PHOSPHATASE_2"/>
    <property type="match status" value="1"/>
</dbReference>
<dbReference type="GO" id="GO:0005634">
    <property type="term" value="C:nucleus"/>
    <property type="evidence" value="ECO:0007669"/>
    <property type="project" value="UniProtKB-SubCell"/>
</dbReference>
<dbReference type="PIRSF" id="PIRSF000941">
    <property type="entry name" value="DUSP12"/>
    <property type="match status" value="1"/>
</dbReference>
<comment type="similarity">
    <text evidence="3">Belongs to the protein-tyrosine phosphatase family. Non-receptor class dual specificity subfamily.</text>
</comment>
<dbReference type="SMART" id="SM00195">
    <property type="entry name" value="DSPc"/>
    <property type="match status" value="1"/>
</dbReference>
<evidence type="ECO:0000313" key="15">
    <source>
        <dbReference type="Proteomes" id="UP001487740"/>
    </source>
</evidence>
<evidence type="ECO:0000256" key="2">
    <source>
        <dbReference type="ARBA" id="ARBA00004496"/>
    </source>
</evidence>
<keyword evidence="15" id="KW-1185">Reference proteome</keyword>
<evidence type="ECO:0000256" key="11">
    <source>
        <dbReference type="PIRSR" id="PIRSR000941-50"/>
    </source>
</evidence>
<keyword evidence="4" id="KW-0963">Cytoplasm</keyword>
<feature type="domain" description="Tyrosine-protein phosphatase" evidence="12">
    <location>
        <begin position="78"/>
        <end position="221"/>
    </location>
</feature>
<name>A0AAW0T4F4_SCYPA</name>
<dbReference type="GO" id="GO:0008138">
    <property type="term" value="F:protein tyrosine/serine/threonine phosphatase activity"/>
    <property type="evidence" value="ECO:0007669"/>
    <property type="project" value="InterPro"/>
</dbReference>
<feature type="active site" description="Phosphocysteine intermediate" evidence="11">
    <location>
        <position position="165"/>
    </location>
</feature>
<reference evidence="14 15" key="1">
    <citation type="submission" date="2023-03" db="EMBL/GenBank/DDBJ databases">
        <title>High-quality genome of Scylla paramamosain provides insights in environmental adaptation.</title>
        <authorList>
            <person name="Zhang L."/>
        </authorList>
    </citation>
    <scope>NUCLEOTIDE SEQUENCE [LARGE SCALE GENOMIC DNA]</scope>
    <source>
        <strain evidence="14">LZ_2023a</strain>
        <tissue evidence="14">Muscle</tissue>
    </source>
</reference>
<dbReference type="InterPro" id="IPR016130">
    <property type="entry name" value="Tyr_Pase_AS"/>
</dbReference>
<evidence type="ECO:0000256" key="9">
    <source>
        <dbReference type="ARBA" id="ARBA00048336"/>
    </source>
</evidence>
<protein>
    <recommendedName>
        <fullName evidence="16">Protein-tyrosine-phosphatase</fullName>
    </recommendedName>
</protein>
<dbReference type="FunFam" id="3.90.190.10:FF:000056">
    <property type="entry name" value="Dual specificity phosphatase 12"/>
    <property type="match status" value="1"/>
</dbReference>
<dbReference type="PROSITE" id="PS50054">
    <property type="entry name" value="TYR_PHOSPHATASE_DUAL"/>
    <property type="match status" value="1"/>
</dbReference>
<dbReference type="CDD" id="cd14498">
    <property type="entry name" value="DSP"/>
    <property type="match status" value="1"/>
</dbReference>
<dbReference type="GO" id="GO:0005737">
    <property type="term" value="C:cytoplasm"/>
    <property type="evidence" value="ECO:0007669"/>
    <property type="project" value="UniProtKB-SubCell"/>
</dbReference>
<dbReference type="InterPro" id="IPR016278">
    <property type="entry name" value="DUSP12"/>
</dbReference>
<evidence type="ECO:0000256" key="5">
    <source>
        <dbReference type="ARBA" id="ARBA00022801"/>
    </source>
</evidence>
<dbReference type="GO" id="GO:0004725">
    <property type="term" value="F:protein tyrosine phosphatase activity"/>
    <property type="evidence" value="ECO:0007669"/>
    <property type="project" value="UniProtKB-EC"/>
</dbReference>
<dbReference type="InterPro" id="IPR000340">
    <property type="entry name" value="Dual-sp_phosphatase_cat-dom"/>
</dbReference>
<evidence type="ECO:0000256" key="8">
    <source>
        <dbReference type="ARBA" id="ARBA00047761"/>
    </source>
</evidence>
<dbReference type="EMBL" id="JARAKH010000039">
    <property type="protein sequence ID" value="KAK8382259.1"/>
    <property type="molecule type" value="Genomic_DNA"/>
</dbReference>
<sequence>MIGKGRKRQETLEGGVALLYKNERVLKVEEIDVGECTSSEDVLAVRVECMDGRGRPDSRLWYPTLKKMDDNLLPDTANLDMIEEGLYLGNLTAAIDTKLLGSLRVSHILTVESNPLPTSITSLPGMSFMYIKVDDMYHEDLLSYFEDAFSFIKDGQEKGNVLVHCYFGMSRSATLVTCFLMKKYKLCVAEALQRVKLKRHCVGPNSGFLAQLATYEVMGWTLDSSNVQYGLYKLQAAARSVMIGYVFINTVYSGETQGLDSKHQSVVHPNPNIDADQGPVAYKCRSCRLSLISLHSLVFHCPGETPLWTDPKWSGRLAKLTLCDKGIFTFPITWMGDLTESMQGKLHCPKCHAKLGSFSWHEGHRCSCEARITPAFYFIPSKLDKCF</sequence>
<evidence type="ECO:0000256" key="6">
    <source>
        <dbReference type="ARBA" id="ARBA00022912"/>
    </source>
</evidence>
<dbReference type="Gene3D" id="3.90.190.10">
    <property type="entry name" value="Protein tyrosine phosphatase superfamily"/>
    <property type="match status" value="1"/>
</dbReference>
<proteinExistence type="inferred from homology"/>
<feature type="domain" description="Tyrosine specific protein phosphatases" evidence="13">
    <location>
        <begin position="139"/>
        <end position="199"/>
    </location>
</feature>
<evidence type="ECO:0000256" key="7">
    <source>
        <dbReference type="ARBA" id="ARBA00023242"/>
    </source>
</evidence>
<evidence type="ECO:0000256" key="1">
    <source>
        <dbReference type="ARBA" id="ARBA00004123"/>
    </source>
</evidence>
<dbReference type="PROSITE" id="PS00383">
    <property type="entry name" value="TYR_PHOSPHATASE_1"/>
    <property type="match status" value="1"/>
</dbReference>
<dbReference type="PANTHER" id="PTHR45848:SF4">
    <property type="entry name" value="DUAL SPECIFICITY PROTEIN PHOSPHATASE 12"/>
    <property type="match status" value="1"/>
</dbReference>
<comment type="catalytic activity">
    <reaction evidence="10">
        <text>O-phospho-L-tyrosyl-[protein] + H2O = L-tyrosyl-[protein] + phosphate</text>
        <dbReference type="Rhea" id="RHEA:10684"/>
        <dbReference type="Rhea" id="RHEA-COMP:10136"/>
        <dbReference type="Rhea" id="RHEA-COMP:20101"/>
        <dbReference type="ChEBI" id="CHEBI:15377"/>
        <dbReference type="ChEBI" id="CHEBI:43474"/>
        <dbReference type="ChEBI" id="CHEBI:46858"/>
        <dbReference type="ChEBI" id="CHEBI:61978"/>
        <dbReference type="EC" id="3.1.3.48"/>
    </reaction>
</comment>
<dbReference type="GO" id="GO:0004722">
    <property type="term" value="F:protein serine/threonine phosphatase activity"/>
    <property type="evidence" value="ECO:0007669"/>
    <property type="project" value="UniProtKB-EC"/>
</dbReference>
<keyword evidence="7" id="KW-0539">Nucleus</keyword>
<evidence type="ECO:0000256" key="4">
    <source>
        <dbReference type="ARBA" id="ARBA00022490"/>
    </source>
</evidence>
<keyword evidence="5" id="KW-0378">Hydrolase</keyword>
<comment type="catalytic activity">
    <reaction evidence="9">
        <text>O-phospho-L-threonyl-[protein] + H2O = L-threonyl-[protein] + phosphate</text>
        <dbReference type="Rhea" id="RHEA:47004"/>
        <dbReference type="Rhea" id="RHEA-COMP:11060"/>
        <dbReference type="Rhea" id="RHEA-COMP:11605"/>
        <dbReference type="ChEBI" id="CHEBI:15377"/>
        <dbReference type="ChEBI" id="CHEBI:30013"/>
        <dbReference type="ChEBI" id="CHEBI:43474"/>
        <dbReference type="ChEBI" id="CHEBI:61977"/>
        <dbReference type="EC" id="3.1.3.16"/>
    </reaction>
</comment>
<accession>A0AAW0T4F4</accession>
<comment type="catalytic activity">
    <reaction evidence="8">
        <text>O-phospho-L-seryl-[protein] + H2O = L-seryl-[protein] + phosphate</text>
        <dbReference type="Rhea" id="RHEA:20629"/>
        <dbReference type="Rhea" id="RHEA-COMP:9863"/>
        <dbReference type="Rhea" id="RHEA-COMP:11604"/>
        <dbReference type="ChEBI" id="CHEBI:15377"/>
        <dbReference type="ChEBI" id="CHEBI:29999"/>
        <dbReference type="ChEBI" id="CHEBI:43474"/>
        <dbReference type="ChEBI" id="CHEBI:83421"/>
        <dbReference type="EC" id="3.1.3.16"/>
    </reaction>
</comment>
<dbReference type="Proteomes" id="UP001487740">
    <property type="component" value="Unassembled WGS sequence"/>
</dbReference>
<evidence type="ECO:0000256" key="3">
    <source>
        <dbReference type="ARBA" id="ARBA00008601"/>
    </source>
</evidence>
<comment type="subcellular location">
    <subcellularLocation>
        <location evidence="2">Cytoplasm</location>
    </subcellularLocation>
    <subcellularLocation>
        <location evidence="1">Nucleus</location>
    </subcellularLocation>
</comment>
<gene>
    <name evidence="14" type="ORF">O3P69_015291</name>
</gene>